<dbReference type="Proteomes" id="UP000434870">
    <property type="component" value="Unassembled WGS sequence"/>
</dbReference>
<accession>A0A6N6RNM0</accession>
<comment type="caution">
    <text evidence="1">The sequence shown here is derived from an EMBL/GenBank/DDBJ whole genome shotgun (WGS) entry which is preliminary data.</text>
</comment>
<organism evidence="1 2">
    <name type="scientific">Aliivibrio finisterrensis</name>
    <dbReference type="NCBI Taxonomy" id="511998"/>
    <lineage>
        <taxon>Bacteria</taxon>
        <taxon>Pseudomonadati</taxon>
        <taxon>Pseudomonadota</taxon>
        <taxon>Gammaproteobacteria</taxon>
        <taxon>Vibrionales</taxon>
        <taxon>Vibrionaceae</taxon>
        <taxon>Aliivibrio</taxon>
    </lineage>
</organism>
<protein>
    <submittedName>
        <fullName evidence="1">Uncharacterized protein</fullName>
    </submittedName>
</protein>
<dbReference type="EMBL" id="WBVP01000051">
    <property type="protein sequence ID" value="KAB2823024.1"/>
    <property type="molecule type" value="Genomic_DNA"/>
</dbReference>
<gene>
    <name evidence="1" type="ORF">F8B77_17200</name>
</gene>
<evidence type="ECO:0000313" key="2">
    <source>
        <dbReference type="Proteomes" id="UP000434870"/>
    </source>
</evidence>
<name>A0A6N6RNM0_9GAMM</name>
<reference evidence="1 2" key="1">
    <citation type="submission" date="2019-09" db="EMBL/GenBank/DDBJ databases">
        <title>Genome of Aliivibrio finisterrensis LMG 23869 (type strain).</title>
        <authorList>
            <person name="Bowman J.P."/>
        </authorList>
    </citation>
    <scope>NUCLEOTIDE SEQUENCE [LARGE SCALE GENOMIC DNA]</scope>
    <source>
        <strain evidence="1 2">LMG 23869</strain>
    </source>
</reference>
<dbReference type="RefSeq" id="WP_151656883.1">
    <property type="nucleotide sequence ID" value="NZ_WBVP01000051.1"/>
</dbReference>
<proteinExistence type="predicted"/>
<sequence>MVDDNYEINELFDLEVVLEDGQKAEKLVLVDESGESTLSVNIIKSLKILSKQQMSLRKMNHLRFWGSFKNIQISLEII</sequence>
<evidence type="ECO:0000313" key="1">
    <source>
        <dbReference type="EMBL" id="KAB2823024.1"/>
    </source>
</evidence>
<dbReference type="AlphaFoldDB" id="A0A6N6RNM0"/>